<dbReference type="Pfam" id="PF13563">
    <property type="entry name" value="2_5_RNA_ligase2"/>
    <property type="match status" value="1"/>
</dbReference>
<name>A0ABW0ENT3_9PSEU</name>
<sequence>MDDHAQRAWDLLRRTHFPPERLVVGAHITLFHALPQDRADVLAAVTEVARRPPFAVRAGAYRSLGRGVAFAVESVELLEVRAELRGRWRERLTRQDAQPFRPHVTVQNKVAPAVARATLDALRGQPAPPDATAVGIAVWRYAGGPWEHVATVPFAGG</sequence>
<evidence type="ECO:0000313" key="1">
    <source>
        <dbReference type="EMBL" id="MFC5287980.1"/>
    </source>
</evidence>
<dbReference type="SUPFAM" id="SSF55144">
    <property type="entry name" value="LigT-like"/>
    <property type="match status" value="1"/>
</dbReference>
<dbReference type="Gene3D" id="3.90.1140.10">
    <property type="entry name" value="Cyclic phosphodiesterase"/>
    <property type="match status" value="1"/>
</dbReference>
<gene>
    <name evidence="1" type="ORF">ACFPM7_13040</name>
</gene>
<reference evidence="2" key="1">
    <citation type="journal article" date="2019" name="Int. J. Syst. Evol. Microbiol.">
        <title>The Global Catalogue of Microorganisms (GCM) 10K type strain sequencing project: providing services to taxonomists for standard genome sequencing and annotation.</title>
        <authorList>
            <consortium name="The Broad Institute Genomics Platform"/>
            <consortium name="The Broad Institute Genome Sequencing Center for Infectious Disease"/>
            <person name="Wu L."/>
            <person name="Ma J."/>
        </authorList>
    </citation>
    <scope>NUCLEOTIDE SEQUENCE [LARGE SCALE GENOMIC DNA]</scope>
    <source>
        <strain evidence="2">CCUG 59778</strain>
    </source>
</reference>
<keyword evidence="2" id="KW-1185">Reference proteome</keyword>
<dbReference type="GO" id="GO:0016874">
    <property type="term" value="F:ligase activity"/>
    <property type="evidence" value="ECO:0007669"/>
    <property type="project" value="UniProtKB-KW"/>
</dbReference>
<dbReference type="RefSeq" id="WP_378247487.1">
    <property type="nucleotide sequence ID" value="NZ_JBHSKF010000005.1"/>
</dbReference>
<evidence type="ECO:0000313" key="2">
    <source>
        <dbReference type="Proteomes" id="UP001596157"/>
    </source>
</evidence>
<dbReference type="InterPro" id="IPR009097">
    <property type="entry name" value="Cyclic_Pdiesterase"/>
</dbReference>
<keyword evidence="1" id="KW-0436">Ligase</keyword>
<comment type="caution">
    <text evidence="1">The sequence shown here is derived from an EMBL/GenBank/DDBJ whole genome shotgun (WGS) entry which is preliminary data.</text>
</comment>
<protein>
    <submittedName>
        <fullName evidence="1">2'-5' RNA ligase family protein</fullName>
    </submittedName>
</protein>
<dbReference type="EMBL" id="JBHSKF010000005">
    <property type="protein sequence ID" value="MFC5287980.1"/>
    <property type="molecule type" value="Genomic_DNA"/>
</dbReference>
<dbReference type="Proteomes" id="UP001596157">
    <property type="component" value="Unassembled WGS sequence"/>
</dbReference>
<proteinExistence type="predicted"/>
<organism evidence="1 2">
    <name type="scientific">Actinokineospora guangxiensis</name>
    <dbReference type="NCBI Taxonomy" id="1490288"/>
    <lineage>
        <taxon>Bacteria</taxon>
        <taxon>Bacillati</taxon>
        <taxon>Actinomycetota</taxon>
        <taxon>Actinomycetes</taxon>
        <taxon>Pseudonocardiales</taxon>
        <taxon>Pseudonocardiaceae</taxon>
        <taxon>Actinokineospora</taxon>
    </lineage>
</organism>
<accession>A0ABW0ENT3</accession>